<dbReference type="OrthoDB" id="9780884at2"/>
<comment type="caution">
    <text evidence="5">The sequence shown here is derived from an EMBL/GenBank/DDBJ whole genome shotgun (WGS) entry which is preliminary data.</text>
</comment>
<feature type="transmembrane region" description="Helical" evidence="3">
    <location>
        <begin position="77"/>
        <end position="107"/>
    </location>
</feature>
<organism evidence="5 6">
    <name type="scientific">Helicobacter japonicus</name>
    <dbReference type="NCBI Taxonomy" id="425400"/>
    <lineage>
        <taxon>Bacteria</taxon>
        <taxon>Pseudomonadati</taxon>
        <taxon>Campylobacterota</taxon>
        <taxon>Epsilonproteobacteria</taxon>
        <taxon>Campylobacterales</taxon>
        <taxon>Helicobacteraceae</taxon>
        <taxon>Helicobacter</taxon>
    </lineage>
</organism>
<feature type="transmembrane region" description="Helical" evidence="3">
    <location>
        <begin position="46"/>
        <end position="65"/>
    </location>
</feature>
<evidence type="ECO:0000313" key="5">
    <source>
        <dbReference type="EMBL" id="TLE02188.1"/>
    </source>
</evidence>
<dbReference type="PANTHER" id="PTHR31302:SF31">
    <property type="entry name" value="PHOSPHODIESTERASE YAEI"/>
    <property type="match status" value="1"/>
</dbReference>
<dbReference type="GO" id="GO:0008758">
    <property type="term" value="F:UDP-2,3-diacylglucosamine hydrolase activity"/>
    <property type="evidence" value="ECO:0007669"/>
    <property type="project" value="TreeGrafter"/>
</dbReference>
<dbReference type="GO" id="GO:0009245">
    <property type="term" value="P:lipid A biosynthetic process"/>
    <property type="evidence" value="ECO:0007669"/>
    <property type="project" value="TreeGrafter"/>
</dbReference>
<dbReference type="Pfam" id="PF00149">
    <property type="entry name" value="Metallophos"/>
    <property type="match status" value="1"/>
</dbReference>
<dbReference type="RefSeq" id="WP_034360601.1">
    <property type="nucleotide sequence ID" value="NZ_CAJUDB010000002.1"/>
</dbReference>
<name>A0A4U8TT77_9HELI</name>
<dbReference type="Proteomes" id="UP000029707">
    <property type="component" value="Unassembled WGS sequence"/>
</dbReference>
<keyword evidence="1" id="KW-0479">Metal-binding</keyword>
<evidence type="ECO:0000259" key="4">
    <source>
        <dbReference type="Pfam" id="PF00149"/>
    </source>
</evidence>
<keyword evidence="3" id="KW-0472">Membrane</keyword>
<dbReference type="InterPro" id="IPR051158">
    <property type="entry name" value="Metallophosphoesterase_sf"/>
</dbReference>
<evidence type="ECO:0000256" key="3">
    <source>
        <dbReference type="SAM" id="Phobius"/>
    </source>
</evidence>
<sequence length="393" mass="44289">MQDIPQFAQMQSAIFPFMGSLLFIALHIYIYKALLKSLSTKAFVRLAWKIFTCINALHCIAYLFLRDSANVPQSIYFLLSLSLGITFLFAMAAFLYQCCSLIIIITLRTKSARSRWRHRTKVGIFLISLIMLTFGTYNGVRKPDIIEHTLEIKGLSTPLKAAVLSDVHIGGLMEQSKIKQLVEMTNALNVDVIFLSGDIVDAPLHNVESIVDELKNLQAKEGIFYVLGNHEYFHDVYNILDKLKSLGFKILINENSILDDKINIAGIADFMGWRVGYLEPNFEQTFAHINPNLPTILLAHQPKAVRFLEDSYDKVDLVVSGHTHGGQIFPFSLAMLLQQPYISGLHTFNNAHQTKVYVSQGAGFWGPPMRIGSEREISVLHLVPMENAESNIK</sequence>
<evidence type="ECO:0000313" key="6">
    <source>
        <dbReference type="Proteomes" id="UP000029707"/>
    </source>
</evidence>
<dbReference type="Gene3D" id="3.60.21.10">
    <property type="match status" value="1"/>
</dbReference>
<dbReference type="InterPro" id="IPR029052">
    <property type="entry name" value="Metallo-depent_PP-like"/>
</dbReference>
<reference evidence="5 6" key="1">
    <citation type="journal article" date="2014" name="Genome Announc.">
        <title>Draft genome sequences of eight enterohepatic helicobacter species isolated from both laboratory and wild rodents.</title>
        <authorList>
            <person name="Sheh A."/>
            <person name="Shen Z."/>
            <person name="Fox J.G."/>
        </authorList>
    </citation>
    <scope>NUCLEOTIDE SEQUENCE [LARGE SCALE GENOMIC DNA]</scope>
    <source>
        <strain evidence="5 6">MIT 01-6451</strain>
    </source>
</reference>
<dbReference type="AlphaFoldDB" id="A0A4U8TT77"/>
<keyword evidence="6" id="KW-1185">Reference proteome</keyword>
<keyword evidence="3" id="KW-1133">Transmembrane helix</keyword>
<feature type="transmembrane region" description="Helical" evidence="3">
    <location>
        <begin position="12"/>
        <end position="34"/>
    </location>
</feature>
<dbReference type="GO" id="GO:0016020">
    <property type="term" value="C:membrane"/>
    <property type="evidence" value="ECO:0007669"/>
    <property type="project" value="GOC"/>
</dbReference>
<dbReference type="CDD" id="cd07385">
    <property type="entry name" value="MPP_YkuE_C"/>
    <property type="match status" value="1"/>
</dbReference>
<feature type="transmembrane region" description="Helical" evidence="3">
    <location>
        <begin position="119"/>
        <end position="137"/>
    </location>
</feature>
<dbReference type="GO" id="GO:0046872">
    <property type="term" value="F:metal ion binding"/>
    <property type="evidence" value="ECO:0007669"/>
    <property type="project" value="UniProtKB-KW"/>
</dbReference>
<evidence type="ECO:0000256" key="1">
    <source>
        <dbReference type="ARBA" id="ARBA00022723"/>
    </source>
</evidence>
<gene>
    <name evidence="5" type="ORF">LS65_003335</name>
</gene>
<dbReference type="EMBL" id="JRMQ02000003">
    <property type="protein sequence ID" value="TLE02188.1"/>
    <property type="molecule type" value="Genomic_DNA"/>
</dbReference>
<proteinExistence type="predicted"/>
<accession>A0A4U8TT77</accession>
<dbReference type="InterPro" id="IPR004843">
    <property type="entry name" value="Calcineurin-like_PHP"/>
</dbReference>
<keyword evidence="2" id="KW-0378">Hydrolase</keyword>
<dbReference type="PANTHER" id="PTHR31302">
    <property type="entry name" value="TRANSMEMBRANE PROTEIN WITH METALLOPHOSPHOESTERASE DOMAIN-RELATED"/>
    <property type="match status" value="1"/>
</dbReference>
<keyword evidence="3" id="KW-0812">Transmembrane</keyword>
<dbReference type="STRING" id="425400.LS65_01005"/>
<dbReference type="SUPFAM" id="SSF56300">
    <property type="entry name" value="Metallo-dependent phosphatases"/>
    <property type="match status" value="1"/>
</dbReference>
<feature type="domain" description="Calcineurin-like phosphoesterase" evidence="4">
    <location>
        <begin position="160"/>
        <end position="325"/>
    </location>
</feature>
<protein>
    <submittedName>
        <fullName evidence="5">Metallophosphoesterase</fullName>
    </submittedName>
</protein>
<evidence type="ECO:0000256" key="2">
    <source>
        <dbReference type="ARBA" id="ARBA00022801"/>
    </source>
</evidence>